<gene>
    <name evidence="7" type="ORF">D1868_09835</name>
</gene>
<evidence type="ECO:0000256" key="2">
    <source>
        <dbReference type="ARBA" id="ARBA00022475"/>
    </source>
</evidence>
<sequence>MLILGAHVMFLMSSTALTITYFILTTYYGLKYKPKRCNNTNFTKSDITVLIPVYKEDVRLFEQVIESIARIGLKLIVVGDGVDEPYRSIVKKHEGLFISLKKRSGKRVALSEGIKYVTTKLVLLLDSDTIISKDSIEKLLNYMTEDVGGVGANIRMIKSKKWSYYYAEFFESMSELVNRAVNYFGSAIILSGQCVLYRTDLIKPYVLSEEFRNPRIFGRKMILSDDRDLTEYVIIKGYKAVKAIDAIVYTKPPNDVMAFAKQVTRWTRANYLIFIKEIKEGVINKRGLIYSFNVTYLNMLPLLSILFLFLDIHSILNSHLFERIVEKGILNVLLTGGTNLSLISVKIFEHFLRLRPSLIAILIITHILPTISIIPFSYALAKLIMREKLKTFLIGTIALVIQYFASFYALLTFWKQNWSSRDS</sequence>
<feature type="transmembrane region" description="Helical" evidence="6">
    <location>
        <begin position="6"/>
        <end position="30"/>
    </location>
</feature>
<protein>
    <submittedName>
        <fullName evidence="7">Glycosyltransferase</fullName>
    </submittedName>
</protein>
<dbReference type="EMBL" id="CP045483">
    <property type="protein sequence ID" value="QGR20257.1"/>
    <property type="molecule type" value="Genomic_DNA"/>
</dbReference>
<dbReference type="PANTHER" id="PTHR22913:SF12">
    <property type="entry name" value="MANNURONAN SYNTHASE"/>
    <property type="match status" value="1"/>
</dbReference>
<keyword evidence="6" id="KW-0812">Transmembrane</keyword>
<keyword evidence="8" id="KW-1185">Reference proteome</keyword>
<dbReference type="GO" id="GO:0030213">
    <property type="term" value="P:hyaluronan biosynthetic process"/>
    <property type="evidence" value="ECO:0007669"/>
    <property type="project" value="TreeGrafter"/>
</dbReference>
<dbReference type="KEGG" id="sazo:D1868_09835"/>
<dbReference type="GeneID" id="42799371"/>
<evidence type="ECO:0000256" key="5">
    <source>
        <dbReference type="ARBA" id="ARBA00023136"/>
    </source>
</evidence>
<keyword evidence="5 6" id="KW-0472">Membrane</keyword>
<keyword evidence="3" id="KW-0328">Glycosyltransferase</keyword>
<keyword evidence="6" id="KW-1133">Transmembrane helix</keyword>
<dbReference type="InterPro" id="IPR029044">
    <property type="entry name" value="Nucleotide-diphossugar_trans"/>
</dbReference>
<organism evidence="7 8">
    <name type="scientific">Stygiolobus azoricus</name>
    <dbReference type="NCBI Taxonomy" id="41675"/>
    <lineage>
        <taxon>Archaea</taxon>
        <taxon>Thermoproteota</taxon>
        <taxon>Thermoprotei</taxon>
        <taxon>Sulfolobales</taxon>
        <taxon>Sulfolobaceae</taxon>
        <taxon>Stygiolobus</taxon>
    </lineage>
</organism>
<dbReference type="Pfam" id="PF13641">
    <property type="entry name" value="Glyco_tranf_2_3"/>
    <property type="match status" value="1"/>
</dbReference>
<evidence type="ECO:0000256" key="6">
    <source>
        <dbReference type="SAM" id="Phobius"/>
    </source>
</evidence>
<evidence type="ECO:0000256" key="3">
    <source>
        <dbReference type="ARBA" id="ARBA00022676"/>
    </source>
</evidence>
<keyword evidence="4 7" id="KW-0808">Transferase</keyword>
<accession>A0A650CRZ1</accession>
<dbReference type="Gene3D" id="3.90.550.10">
    <property type="entry name" value="Spore Coat Polysaccharide Biosynthesis Protein SpsA, Chain A"/>
    <property type="match status" value="1"/>
</dbReference>
<feature type="transmembrane region" description="Helical" evidence="6">
    <location>
        <begin position="360"/>
        <end position="380"/>
    </location>
</feature>
<evidence type="ECO:0000256" key="1">
    <source>
        <dbReference type="ARBA" id="ARBA00004236"/>
    </source>
</evidence>
<dbReference type="AlphaFoldDB" id="A0A650CRZ1"/>
<dbReference type="GO" id="GO:0085029">
    <property type="term" value="P:extracellular matrix assembly"/>
    <property type="evidence" value="ECO:0007669"/>
    <property type="project" value="TreeGrafter"/>
</dbReference>
<dbReference type="SUPFAM" id="SSF53448">
    <property type="entry name" value="Nucleotide-diphospho-sugar transferases"/>
    <property type="match status" value="1"/>
</dbReference>
<keyword evidence="2" id="KW-1003">Cell membrane</keyword>
<dbReference type="GO" id="GO:0005886">
    <property type="term" value="C:plasma membrane"/>
    <property type="evidence" value="ECO:0007669"/>
    <property type="project" value="UniProtKB-SubCell"/>
</dbReference>
<evidence type="ECO:0000256" key="4">
    <source>
        <dbReference type="ARBA" id="ARBA00022679"/>
    </source>
</evidence>
<dbReference type="Proteomes" id="UP000423396">
    <property type="component" value="Chromosome"/>
</dbReference>
<dbReference type="RefSeq" id="WP_156007706.1">
    <property type="nucleotide sequence ID" value="NZ_CP045483.1"/>
</dbReference>
<evidence type="ECO:0000313" key="8">
    <source>
        <dbReference type="Proteomes" id="UP000423396"/>
    </source>
</evidence>
<feature type="transmembrane region" description="Helical" evidence="6">
    <location>
        <begin position="392"/>
        <end position="414"/>
    </location>
</feature>
<proteinExistence type="predicted"/>
<dbReference type="PANTHER" id="PTHR22913">
    <property type="entry name" value="HYALURONAN SYNTHASE"/>
    <property type="match status" value="1"/>
</dbReference>
<dbReference type="OrthoDB" id="46222at2157"/>
<evidence type="ECO:0000313" key="7">
    <source>
        <dbReference type="EMBL" id="QGR20257.1"/>
    </source>
</evidence>
<feature type="transmembrane region" description="Helical" evidence="6">
    <location>
        <begin position="288"/>
        <end position="309"/>
    </location>
</feature>
<comment type="subcellular location">
    <subcellularLocation>
        <location evidence="1">Cell membrane</location>
    </subcellularLocation>
</comment>
<name>A0A650CRZ1_9CREN</name>
<dbReference type="GO" id="GO:0050501">
    <property type="term" value="F:hyaluronan synthase activity"/>
    <property type="evidence" value="ECO:0007669"/>
    <property type="project" value="TreeGrafter"/>
</dbReference>
<dbReference type="CDD" id="cd06434">
    <property type="entry name" value="GT2_HAS"/>
    <property type="match status" value="1"/>
</dbReference>
<reference evidence="7 8" key="1">
    <citation type="submission" date="2019-10" db="EMBL/GenBank/DDBJ databases">
        <title>Genome Sequences from Six Type Strain Members of the Archaeal Family Sulfolobaceae: Acidianus ambivalens, Acidianus infernus, Metallosphaera prunae, Stygiolobus azoricus, Sulfolobus metallicus, and Sulfurisphaera ohwakuensis.</title>
        <authorList>
            <person name="Counts J.A."/>
            <person name="Kelly R.M."/>
        </authorList>
    </citation>
    <scope>NUCLEOTIDE SEQUENCE [LARGE SCALE GENOMIC DNA]</scope>
    <source>
        <strain evidence="7 8">FC6</strain>
    </source>
</reference>